<feature type="compositionally biased region" description="Basic and acidic residues" evidence="1">
    <location>
        <begin position="68"/>
        <end position="77"/>
    </location>
</feature>
<feature type="non-terminal residue" evidence="2">
    <location>
        <position position="1"/>
    </location>
</feature>
<gene>
    <name evidence="2" type="primary">ORF2251</name>
</gene>
<sequence>KDLESIQELMSKTTLICPKCRSSIIIELEPSSTVRSAGSAASTPVGSYTSSSGSYMEQIKRPASLSKKNADRMKDSQPRLPGVTMTRDSAFVAPSKMGRSAILGSVSKCV</sequence>
<feature type="region of interest" description="Disordered" evidence="1">
    <location>
        <begin position="34"/>
        <end position="88"/>
    </location>
</feature>
<feature type="compositionally biased region" description="Polar residues" evidence="1">
    <location>
        <begin position="34"/>
        <end position="55"/>
    </location>
</feature>
<feature type="non-terminal residue" evidence="2">
    <location>
        <position position="110"/>
    </location>
</feature>
<name>A0A0B6XWV8_9EUPU</name>
<organism evidence="2">
    <name type="scientific">Arion vulgaris</name>
    <dbReference type="NCBI Taxonomy" id="1028688"/>
    <lineage>
        <taxon>Eukaryota</taxon>
        <taxon>Metazoa</taxon>
        <taxon>Spiralia</taxon>
        <taxon>Lophotrochozoa</taxon>
        <taxon>Mollusca</taxon>
        <taxon>Gastropoda</taxon>
        <taxon>Heterobranchia</taxon>
        <taxon>Euthyneura</taxon>
        <taxon>Panpulmonata</taxon>
        <taxon>Eupulmonata</taxon>
        <taxon>Stylommatophora</taxon>
        <taxon>Helicina</taxon>
        <taxon>Arionoidea</taxon>
        <taxon>Arionidae</taxon>
        <taxon>Arion</taxon>
    </lineage>
</organism>
<evidence type="ECO:0000313" key="2">
    <source>
        <dbReference type="EMBL" id="CEK47785.1"/>
    </source>
</evidence>
<reference evidence="2" key="1">
    <citation type="submission" date="2014-12" db="EMBL/GenBank/DDBJ databases">
        <title>Insight into the proteome of Arion vulgaris.</title>
        <authorList>
            <person name="Aradska J."/>
            <person name="Bulat T."/>
            <person name="Smidak R."/>
            <person name="Sarate P."/>
            <person name="Gangsoo J."/>
            <person name="Sialana F."/>
            <person name="Bilban M."/>
            <person name="Lubec G."/>
        </authorList>
    </citation>
    <scope>NUCLEOTIDE SEQUENCE</scope>
    <source>
        <tissue evidence="2">Skin</tissue>
    </source>
</reference>
<protein>
    <submittedName>
        <fullName evidence="2">Uncharacterized protein</fullName>
    </submittedName>
</protein>
<dbReference type="AlphaFoldDB" id="A0A0B6XWV8"/>
<proteinExistence type="predicted"/>
<dbReference type="EMBL" id="HACG01000920">
    <property type="protein sequence ID" value="CEK47785.1"/>
    <property type="molecule type" value="Transcribed_RNA"/>
</dbReference>
<accession>A0A0B6XWV8</accession>
<evidence type="ECO:0000256" key="1">
    <source>
        <dbReference type="SAM" id="MobiDB-lite"/>
    </source>
</evidence>